<evidence type="ECO:0000256" key="1">
    <source>
        <dbReference type="ARBA" id="ARBA00022603"/>
    </source>
</evidence>
<keyword evidence="5" id="KW-1185">Reference proteome</keyword>
<dbReference type="Gene3D" id="3.40.50.150">
    <property type="entry name" value="Vaccinia Virus protein VP39"/>
    <property type="match status" value="1"/>
</dbReference>
<evidence type="ECO:0000256" key="2">
    <source>
        <dbReference type="ARBA" id="ARBA00022679"/>
    </source>
</evidence>
<dbReference type="EC" id="2.1.1.44" evidence="4"/>
<dbReference type="InterPro" id="IPR029063">
    <property type="entry name" value="SAM-dependent_MTases_sf"/>
</dbReference>
<dbReference type="InterPro" id="IPR019257">
    <property type="entry name" value="MeTrfase_dom"/>
</dbReference>
<dbReference type="InterPro" id="IPR017804">
    <property type="entry name" value="MeTrfase_EgtD-like"/>
</dbReference>
<evidence type="ECO:0000259" key="3">
    <source>
        <dbReference type="Pfam" id="PF10017"/>
    </source>
</evidence>
<dbReference type="OrthoDB" id="5289726at2"/>
<dbReference type="InterPro" id="IPR051128">
    <property type="entry name" value="EgtD_Methyltrsf_superfamily"/>
</dbReference>
<evidence type="ECO:0000313" key="5">
    <source>
        <dbReference type="Proteomes" id="UP000264310"/>
    </source>
</evidence>
<evidence type="ECO:0000313" key="4">
    <source>
        <dbReference type="EMBL" id="RFC61964.1"/>
    </source>
</evidence>
<dbReference type="PIRSF" id="PIRSF018005">
    <property type="entry name" value="UCP018005"/>
    <property type="match status" value="1"/>
</dbReference>
<proteinExistence type="predicted"/>
<keyword evidence="1 4" id="KW-0489">Methyltransferase</keyword>
<dbReference type="InterPro" id="IPR035094">
    <property type="entry name" value="EgtD"/>
</dbReference>
<dbReference type="PANTHER" id="PTHR43397:SF1">
    <property type="entry name" value="ERGOTHIONEINE BIOSYNTHESIS PROTEIN 1"/>
    <property type="match status" value="1"/>
</dbReference>
<organism evidence="4 5">
    <name type="scientific">Fulvimarina endophytica</name>
    <dbReference type="NCBI Taxonomy" id="2293836"/>
    <lineage>
        <taxon>Bacteria</taxon>
        <taxon>Pseudomonadati</taxon>
        <taxon>Pseudomonadota</taxon>
        <taxon>Alphaproteobacteria</taxon>
        <taxon>Hyphomicrobiales</taxon>
        <taxon>Aurantimonadaceae</taxon>
        <taxon>Fulvimarina</taxon>
    </lineage>
</organism>
<reference evidence="4 5" key="1">
    <citation type="submission" date="2018-08" db="EMBL/GenBank/DDBJ databases">
        <title>Fulvimarina sp. 85, whole genome shotgun sequence.</title>
        <authorList>
            <person name="Tuo L."/>
        </authorList>
    </citation>
    <scope>NUCLEOTIDE SEQUENCE [LARGE SCALE GENOMIC DNA]</scope>
    <source>
        <strain evidence="4 5">85</strain>
    </source>
</reference>
<gene>
    <name evidence="4" type="primary">egtD</name>
    <name evidence="4" type="ORF">DYI37_18505</name>
</gene>
<name>A0A371WYW6_9HYPH</name>
<dbReference type="NCBIfam" id="TIGR03438">
    <property type="entry name" value="egtD_ergothio"/>
    <property type="match status" value="1"/>
</dbReference>
<comment type="caution">
    <text evidence="4">The sequence shown here is derived from an EMBL/GenBank/DDBJ whole genome shotgun (WGS) entry which is preliminary data.</text>
</comment>
<dbReference type="EMBL" id="QURL01000011">
    <property type="protein sequence ID" value="RFC61964.1"/>
    <property type="molecule type" value="Genomic_DNA"/>
</dbReference>
<accession>A0A371WYW6</accession>
<keyword evidence="2 4" id="KW-0808">Transferase</keyword>
<feature type="domain" description="Histidine-specific methyltransferase SAM-dependent" evidence="3">
    <location>
        <begin position="11"/>
        <end position="311"/>
    </location>
</feature>
<dbReference type="AlphaFoldDB" id="A0A371WYW6"/>
<sequence>MADGLGQREAFRADVLEGLSKPQKTLPSRWLYDDFGSQLFERITGLPEYYPTRTETRILSDHAGEIGAFFGEKAVLIEYGAGSGLKTEIVLGALDDPACYVPMDIAGDFLEQSADRLRETFPGLLVRPVTGDFTTDFDLPEDLASEGRGAFFPGSTLGNLGPTQAQAFLRRVRGHVGEGGGFVLGLDRKKDVSRLLAAYDDAQGVTAAFNLNILTRINRELGGTFDLRAFEHEARWNEEAAAVEMHILCTAETRVAVGDETFSFAAGETIHTESSRKYDLGAFAQTARAAGWTLEAIWSDAEELFGVLALRAH</sequence>
<dbReference type="Proteomes" id="UP000264310">
    <property type="component" value="Unassembled WGS sequence"/>
</dbReference>
<dbReference type="Pfam" id="PF10017">
    <property type="entry name" value="Methyltransf_33"/>
    <property type="match status" value="1"/>
</dbReference>
<dbReference type="GO" id="GO:0032259">
    <property type="term" value="P:methylation"/>
    <property type="evidence" value="ECO:0007669"/>
    <property type="project" value="UniProtKB-KW"/>
</dbReference>
<dbReference type="GO" id="GO:0052706">
    <property type="term" value="F:L-histidine N(alpha)-methyltransferase activity"/>
    <property type="evidence" value="ECO:0007669"/>
    <property type="project" value="UniProtKB-EC"/>
</dbReference>
<dbReference type="SUPFAM" id="SSF53335">
    <property type="entry name" value="S-adenosyl-L-methionine-dependent methyltransferases"/>
    <property type="match status" value="1"/>
</dbReference>
<protein>
    <submittedName>
        <fullName evidence="4">L-histidine N(Alpha)-methyltransferase</fullName>
        <ecNumber evidence="4">2.1.1.44</ecNumber>
    </submittedName>
</protein>
<dbReference type="PANTHER" id="PTHR43397">
    <property type="entry name" value="ERGOTHIONEINE BIOSYNTHESIS PROTEIN 1"/>
    <property type="match status" value="1"/>
</dbReference>